<evidence type="ECO:0000256" key="2">
    <source>
        <dbReference type="ARBA" id="ARBA00022448"/>
    </source>
</evidence>
<dbReference type="InterPro" id="IPR036259">
    <property type="entry name" value="MFS_trans_sf"/>
</dbReference>
<proteinExistence type="predicted"/>
<dbReference type="GO" id="GO:0015293">
    <property type="term" value="F:symporter activity"/>
    <property type="evidence" value="ECO:0007669"/>
    <property type="project" value="UniProtKB-KW"/>
</dbReference>
<feature type="transmembrane region" description="Helical" evidence="7">
    <location>
        <begin position="333"/>
        <end position="350"/>
    </location>
</feature>
<evidence type="ECO:0000256" key="5">
    <source>
        <dbReference type="ARBA" id="ARBA00022989"/>
    </source>
</evidence>
<feature type="transmembrane region" description="Helical" evidence="7">
    <location>
        <begin position="286"/>
        <end position="313"/>
    </location>
</feature>
<reference evidence="10" key="1">
    <citation type="submission" date="2022-11" db="UniProtKB">
        <authorList>
            <consortium name="WormBaseParasite"/>
        </authorList>
    </citation>
    <scope>IDENTIFICATION</scope>
</reference>
<evidence type="ECO:0000256" key="4">
    <source>
        <dbReference type="ARBA" id="ARBA00022847"/>
    </source>
</evidence>
<dbReference type="PANTHER" id="PTHR11662:SF442">
    <property type="entry name" value="MAJOR FACILITATOR SUPERFAMILY (MFS) PROFILE DOMAIN-CONTAINING PROTEIN"/>
    <property type="match status" value="1"/>
</dbReference>
<dbReference type="Proteomes" id="UP000887574">
    <property type="component" value="Unplaced"/>
</dbReference>
<dbReference type="InterPro" id="IPR011701">
    <property type="entry name" value="MFS"/>
</dbReference>
<dbReference type="PANTHER" id="PTHR11662">
    <property type="entry name" value="SOLUTE CARRIER FAMILY 17"/>
    <property type="match status" value="1"/>
</dbReference>
<dbReference type="GO" id="GO:0006820">
    <property type="term" value="P:monoatomic anion transport"/>
    <property type="evidence" value="ECO:0007669"/>
    <property type="project" value="TreeGrafter"/>
</dbReference>
<dbReference type="FunFam" id="1.20.1250.20:FF:000003">
    <property type="entry name" value="Solute carrier family 17 member 3"/>
    <property type="match status" value="1"/>
</dbReference>
<feature type="transmembrane region" description="Helical" evidence="7">
    <location>
        <begin position="455"/>
        <end position="476"/>
    </location>
</feature>
<evidence type="ECO:0000256" key="7">
    <source>
        <dbReference type="SAM" id="Phobius"/>
    </source>
</evidence>
<dbReference type="InterPro" id="IPR050382">
    <property type="entry name" value="MFS_Na/Anion_cotransporter"/>
</dbReference>
<feature type="transmembrane region" description="Helical" evidence="7">
    <location>
        <begin position="161"/>
        <end position="183"/>
    </location>
</feature>
<name>A0A915DCD3_9BILA</name>
<keyword evidence="6 7" id="KW-0472">Membrane</keyword>
<evidence type="ECO:0000256" key="6">
    <source>
        <dbReference type="ARBA" id="ARBA00023136"/>
    </source>
</evidence>
<evidence type="ECO:0000313" key="10">
    <source>
        <dbReference type="WBParaSite" id="jg17939.2"/>
    </source>
</evidence>
<dbReference type="AlphaFoldDB" id="A0A915DCD3"/>
<feature type="transmembrane region" description="Helical" evidence="7">
    <location>
        <begin position="47"/>
        <end position="75"/>
    </location>
</feature>
<sequence length="548" mass="60059">MSEINVVKMEYLKNSKMAANNSCENVTRNNAHQGAFWSWHSVRLQMAFLLSFSMTVHGLMRGNLSMALVCMIPPLASNKSQPLDVVADHITDLQVYWDASSISFMHAAFYAGTFFAVLIAHKGSQMVGAKDIISYSVLTIFVCTWAVPFVVYFLPHYLFTSAIRFFMGFAQGFFIPCASLMIAKWYAESEKSTAMAIFTTGNQLGLSLAMFLTAELCKVPFLGGWPTSFFLYGLIGAVFLCVWCPLAADKPRDSKRITAVELAHIEGVGVKRLAISVISKTPYKQILLSPVVLSLNLCGFCQSFVLVSMISYLPEFNKAVLGLQLSANGKWSSLPFAIQVFSKVLFAFIADSMKTRGFSVNSVTKLFNGIACFGCGFCMLMVSISSDGSVILTFLCLGLSLTSGYVAGYYTSIVCVAPTYTAAISAYNQVFSQFASIIAPIIIGHVTQKSDINAWSLVFQILVVILLVSGLTFQLFGSANIQPWAQLGLTSFPPNSSNHMTPTDKQLDVSEEQKLLSDQGNLVNQQEMNTVLLLDEEVENSKSDSCRT</sequence>
<dbReference type="SUPFAM" id="SSF103473">
    <property type="entry name" value="MFS general substrate transporter"/>
    <property type="match status" value="1"/>
</dbReference>
<evidence type="ECO:0000256" key="3">
    <source>
        <dbReference type="ARBA" id="ARBA00022692"/>
    </source>
</evidence>
<protein>
    <submittedName>
        <fullName evidence="10">Major facilitator superfamily (MFS) profile domain-containing protein</fullName>
    </submittedName>
</protein>
<dbReference type="WBParaSite" id="jg17939.2">
    <property type="protein sequence ID" value="jg17939.2"/>
    <property type="gene ID" value="jg17939"/>
</dbReference>
<feature type="transmembrane region" description="Helical" evidence="7">
    <location>
        <begin position="95"/>
        <end position="120"/>
    </location>
</feature>
<keyword evidence="5 7" id="KW-1133">Transmembrane helix</keyword>
<dbReference type="PROSITE" id="PS50850">
    <property type="entry name" value="MFS"/>
    <property type="match status" value="1"/>
</dbReference>
<dbReference type="GO" id="GO:0016020">
    <property type="term" value="C:membrane"/>
    <property type="evidence" value="ECO:0007669"/>
    <property type="project" value="UniProtKB-SubCell"/>
</dbReference>
<feature type="transmembrane region" description="Helical" evidence="7">
    <location>
        <begin position="422"/>
        <end position="443"/>
    </location>
</feature>
<accession>A0A915DCD3</accession>
<evidence type="ECO:0000259" key="8">
    <source>
        <dbReference type="PROSITE" id="PS50850"/>
    </source>
</evidence>
<feature type="transmembrane region" description="Helical" evidence="7">
    <location>
        <begin position="229"/>
        <end position="248"/>
    </location>
</feature>
<dbReference type="Gene3D" id="1.20.1250.20">
    <property type="entry name" value="MFS general substrate transporter like domains"/>
    <property type="match status" value="2"/>
</dbReference>
<evidence type="ECO:0000256" key="1">
    <source>
        <dbReference type="ARBA" id="ARBA00004141"/>
    </source>
</evidence>
<feature type="domain" description="Major facilitator superfamily (MFS) profile" evidence="8">
    <location>
        <begin position="46"/>
        <end position="481"/>
    </location>
</feature>
<feature type="transmembrane region" description="Helical" evidence="7">
    <location>
        <begin position="390"/>
        <end position="410"/>
    </location>
</feature>
<keyword evidence="2" id="KW-0813">Transport</keyword>
<keyword evidence="3 7" id="KW-0812">Transmembrane</keyword>
<keyword evidence="9" id="KW-1185">Reference proteome</keyword>
<evidence type="ECO:0000313" key="9">
    <source>
        <dbReference type="Proteomes" id="UP000887574"/>
    </source>
</evidence>
<keyword evidence="4" id="KW-0769">Symport</keyword>
<comment type="subcellular location">
    <subcellularLocation>
        <location evidence="1">Membrane</location>
        <topology evidence="1">Multi-pass membrane protein</topology>
    </subcellularLocation>
</comment>
<dbReference type="Pfam" id="PF07690">
    <property type="entry name" value="MFS_1"/>
    <property type="match status" value="1"/>
</dbReference>
<feature type="transmembrane region" description="Helical" evidence="7">
    <location>
        <begin position="362"/>
        <end position="384"/>
    </location>
</feature>
<dbReference type="InterPro" id="IPR020846">
    <property type="entry name" value="MFS_dom"/>
</dbReference>
<organism evidence="9 10">
    <name type="scientific">Ditylenchus dipsaci</name>
    <dbReference type="NCBI Taxonomy" id="166011"/>
    <lineage>
        <taxon>Eukaryota</taxon>
        <taxon>Metazoa</taxon>
        <taxon>Ecdysozoa</taxon>
        <taxon>Nematoda</taxon>
        <taxon>Chromadorea</taxon>
        <taxon>Rhabditida</taxon>
        <taxon>Tylenchina</taxon>
        <taxon>Tylenchomorpha</taxon>
        <taxon>Sphaerularioidea</taxon>
        <taxon>Anguinidae</taxon>
        <taxon>Anguininae</taxon>
        <taxon>Ditylenchus</taxon>
    </lineage>
</organism>
<feature type="transmembrane region" description="Helical" evidence="7">
    <location>
        <begin position="132"/>
        <end position="155"/>
    </location>
</feature>